<dbReference type="PANTHER" id="PTHR43591:SF24">
    <property type="entry name" value="2-METHOXY-6-POLYPRENYL-1,4-BENZOQUINOL METHYLASE, MITOCHONDRIAL"/>
    <property type="match status" value="1"/>
</dbReference>
<dbReference type="InterPro" id="IPR029063">
    <property type="entry name" value="SAM-dependent_MTases_sf"/>
</dbReference>
<dbReference type="Gene3D" id="3.40.50.150">
    <property type="entry name" value="Vaccinia Virus protein VP39"/>
    <property type="match status" value="1"/>
</dbReference>
<dbReference type="InterPro" id="IPR013217">
    <property type="entry name" value="Methyltransf_12"/>
</dbReference>
<dbReference type="PANTHER" id="PTHR43591">
    <property type="entry name" value="METHYLTRANSFERASE"/>
    <property type="match status" value="1"/>
</dbReference>
<dbReference type="CDD" id="cd02440">
    <property type="entry name" value="AdoMet_MTases"/>
    <property type="match status" value="1"/>
</dbReference>
<dbReference type="eggNOG" id="COG2226">
    <property type="taxonomic scope" value="Bacteria"/>
</dbReference>
<dbReference type="OrthoDB" id="465705at2"/>
<evidence type="ECO:0000259" key="1">
    <source>
        <dbReference type="Pfam" id="PF08242"/>
    </source>
</evidence>
<dbReference type="GO" id="GO:0008168">
    <property type="term" value="F:methyltransferase activity"/>
    <property type="evidence" value="ECO:0007669"/>
    <property type="project" value="TreeGrafter"/>
</dbReference>
<reference evidence="2 3" key="1">
    <citation type="submission" date="2014-06" db="EMBL/GenBank/DDBJ databases">
        <title>Draft genome sequence of Paenibacillus sp. MSt1.</title>
        <authorList>
            <person name="Aw Y.K."/>
            <person name="Ong K.S."/>
            <person name="Gan H.M."/>
            <person name="Lee S.M."/>
        </authorList>
    </citation>
    <scope>NUCLEOTIDE SEQUENCE [LARGE SCALE GENOMIC DNA]</scope>
    <source>
        <strain evidence="2 3">MSt1</strain>
    </source>
</reference>
<keyword evidence="3" id="KW-1185">Reference proteome</keyword>
<dbReference type="Proteomes" id="UP000028123">
    <property type="component" value="Unassembled WGS sequence"/>
</dbReference>
<evidence type="ECO:0000313" key="3">
    <source>
        <dbReference type="Proteomes" id="UP000028123"/>
    </source>
</evidence>
<feature type="domain" description="Methyltransferase type 12" evidence="1">
    <location>
        <begin position="47"/>
        <end position="146"/>
    </location>
</feature>
<sequence>MAHAWKNKNLARAFADNGRRALPFGQEQIDIMIRLITAGVSDVRTYVDLGCGDGILSHALLTSFPNAKGVLLDYSEPMLKEANKRLSCYENQQIVYADMSNSDWLNFVIEPVDVVISGFAIHHLTHGRKYELYEEIYNCLASGGMFINMEHVASTSVWGERLFDEIMVDYMYQFMQEQGQNANKRELLEKHMNRPDKEDNILLSVETQSDWLREIGFYDVDCYFKCFEMAIFGGRKQ</sequence>
<dbReference type="SUPFAM" id="SSF53335">
    <property type="entry name" value="S-adenosyl-L-methionine-dependent methyltransferases"/>
    <property type="match status" value="1"/>
</dbReference>
<evidence type="ECO:0000313" key="2">
    <source>
        <dbReference type="EMBL" id="KEQ21736.1"/>
    </source>
</evidence>
<accession>A0A081NTG3</accession>
<dbReference type="Pfam" id="PF08242">
    <property type="entry name" value="Methyltransf_12"/>
    <property type="match status" value="1"/>
</dbReference>
<name>A0A081NTG3_9BACL</name>
<proteinExistence type="predicted"/>
<gene>
    <name evidence="2" type="ORF">ET33_33835</name>
</gene>
<comment type="caution">
    <text evidence="2">The sequence shown here is derived from an EMBL/GenBank/DDBJ whole genome shotgun (WGS) entry which is preliminary data.</text>
</comment>
<dbReference type="EMBL" id="JNVM01000064">
    <property type="protein sequence ID" value="KEQ21736.1"/>
    <property type="molecule type" value="Genomic_DNA"/>
</dbReference>
<organism evidence="2 3">
    <name type="scientific">Paenibacillus tyrfis</name>
    <dbReference type="NCBI Taxonomy" id="1501230"/>
    <lineage>
        <taxon>Bacteria</taxon>
        <taxon>Bacillati</taxon>
        <taxon>Bacillota</taxon>
        <taxon>Bacilli</taxon>
        <taxon>Bacillales</taxon>
        <taxon>Paenibacillaceae</taxon>
        <taxon>Paenibacillus</taxon>
    </lineage>
</organism>
<protein>
    <recommendedName>
        <fullName evidence="1">Methyltransferase type 12 domain-containing protein</fullName>
    </recommendedName>
</protein>
<dbReference type="AlphaFoldDB" id="A0A081NTG3"/>
<dbReference type="RefSeq" id="WP_036693577.1">
    <property type="nucleotide sequence ID" value="NZ_JNVM01000064.1"/>
</dbReference>